<dbReference type="InterPro" id="IPR020846">
    <property type="entry name" value="MFS_dom"/>
</dbReference>
<evidence type="ECO:0000256" key="4">
    <source>
        <dbReference type="ARBA" id="ARBA00022692"/>
    </source>
</evidence>
<dbReference type="GO" id="GO:0055056">
    <property type="term" value="F:D-glucose transmembrane transporter activity"/>
    <property type="evidence" value="ECO:0007669"/>
    <property type="project" value="TreeGrafter"/>
</dbReference>
<feature type="transmembrane region" description="Helical" evidence="9">
    <location>
        <begin position="500"/>
        <end position="520"/>
    </location>
</feature>
<accession>A0AAV4BS93</accession>
<dbReference type="InterPro" id="IPR005829">
    <property type="entry name" value="Sugar_transporter_CS"/>
</dbReference>
<dbReference type="NCBIfam" id="TIGR00879">
    <property type="entry name" value="SP"/>
    <property type="match status" value="1"/>
</dbReference>
<dbReference type="GO" id="GO:0005353">
    <property type="term" value="F:fructose transmembrane transporter activity"/>
    <property type="evidence" value="ECO:0007669"/>
    <property type="project" value="UniProtKB-ARBA"/>
</dbReference>
<keyword evidence="4 9" id="KW-0812">Transmembrane</keyword>
<evidence type="ECO:0000313" key="11">
    <source>
        <dbReference type="EMBL" id="GFO21975.1"/>
    </source>
</evidence>
<keyword evidence="2 7" id="KW-0813">Transport</keyword>
<keyword evidence="3" id="KW-1003">Cell membrane</keyword>
<sequence>MGHVWKEDDARATATLILSVFVSCLGNSFLYGYQIGVVNQPANLIMEFYNKTYYERRGGNWDRMEAYDDYVQDRNITDTEAATKFGLNISDVSTLPSGTNKSFTPELFGADTSLLLEDWEIKILWSTTVAAFVLFGMFGAFMSAKVADYFGRKMGMLVITFLMFIAAVLGGITLAAKSPECLIASRVFVGLHSGLNITCCPLYLTEISPKKIRGAIGTCHQLAITIGILVSQILGLKELFGTADLWPYLFAFNALPSLFCLIFLPFFPESPRFLLIKKGEEDEARKALARFRGTDNISDEIEEMRVEARRSVGVKNYTIKELVTTPELRMPVIIACVLQIGQQWSGINAVMSYSSAMFEQVSVSKDTIPYIVVATGVINVLCTVVAVPLMEKLGRRPLLLYPMMCMLASFIIMIIFLNLQEKEDLKEHHSSFAYVCIFVMHTYVIGFALGLGPIPFIVVGEIFRQEPRAAAMSLSLAFNWICNFTLMLTFPFLKDGLKEFVYIPFSVVLICAITFIFFLVPETKNRTFDEIASSIAFGGRARGQNKAYGVNEEAEPMDTSKGYATSSREETDTNKV</sequence>
<gene>
    <name evidence="11" type="ORF">PoB_004848000</name>
</gene>
<dbReference type="Pfam" id="PF00083">
    <property type="entry name" value="Sugar_tr"/>
    <property type="match status" value="1"/>
</dbReference>
<dbReference type="InterPro" id="IPR003663">
    <property type="entry name" value="Sugar/inositol_transpt"/>
</dbReference>
<dbReference type="GO" id="GO:0046323">
    <property type="term" value="P:D-glucose import"/>
    <property type="evidence" value="ECO:0007669"/>
    <property type="project" value="TreeGrafter"/>
</dbReference>
<evidence type="ECO:0000259" key="10">
    <source>
        <dbReference type="PROSITE" id="PS50850"/>
    </source>
</evidence>
<dbReference type="PROSITE" id="PS00217">
    <property type="entry name" value="SUGAR_TRANSPORT_2"/>
    <property type="match status" value="1"/>
</dbReference>
<feature type="transmembrane region" description="Helical" evidence="9">
    <location>
        <begin position="12"/>
        <end position="33"/>
    </location>
</feature>
<feature type="domain" description="Major facilitator superfamily (MFS) profile" evidence="10">
    <location>
        <begin position="20"/>
        <end position="524"/>
    </location>
</feature>
<dbReference type="GO" id="GO:0070837">
    <property type="term" value="P:dehydroascorbic acid transport"/>
    <property type="evidence" value="ECO:0007669"/>
    <property type="project" value="TreeGrafter"/>
</dbReference>
<feature type="transmembrane region" description="Helical" evidence="9">
    <location>
        <begin position="367"/>
        <end position="387"/>
    </location>
</feature>
<evidence type="ECO:0000256" key="1">
    <source>
        <dbReference type="ARBA" id="ARBA00004651"/>
    </source>
</evidence>
<feature type="transmembrane region" description="Helical" evidence="9">
    <location>
        <begin position="328"/>
        <end position="347"/>
    </location>
</feature>
<proteinExistence type="inferred from homology"/>
<evidence type="ECO:0000256" key="5">
    <source>
        <dbReference type="ARBA" id="ARBA00022989"/>
    </source>
</evidence>
<dbReference type="SUPFAM" id="SSF103473">
    <property type="entry name" value="MFS general substrate transporter"/>
    <property type="match status" value="1"/>
</dbReference>
<organism evidence="11 12">
    <name type="scientific">Plakobranchus ocellatus</name>
    <dbReference type="NCBI Taxonomy" id="259542"/>
    <lineage>
        <taxon>Eukaryota</taxon>
        <taxon>Metazoa</taxon>
        <taxon>Spiralia</taxon>
        <taxon>Lophotrochozoa</taxon>
        <taxon>Mollusca</taxon>
        <taxon>Gastropoda</taxon>
        <taxon>Heterobranchia</taxon>
        <taxon>Euthyneura</taxon>
        <taxon>Panpulmonata</taxon>
        <taxon>Sacoglossa</taxon>
        <taxon>Placobranchoidea</taxon>
        <taxon>Plakobranchidae</taxon>
        <taxon>Plakobranchus</taxon>
    </lineage>
</organism>
<dbReference type="PROSITE" id="PS00216">
    <property type="entry name" value="SUGAR_TRANSPORT_1"/>
    <property type="match status" value="1"/>
</dbReference>
<dbReference type="InterPro" id="IPR045263">
    <property type="entry name" value="GLUT"/>
</dbReference>
<dbReference type="EMBL" id="BLXT01005315">
    <property type="protein sequence ID" value="GFO21975.1"/>
    <property type="molecule type" value="Genomic_DNA"/>
</dbReference>
<protein>
    <recommendedName>
        <fullName evidence="10">Major facilitator superfamily (MFS) profile domain-containing protein</fullName>
    </recommendedName>
</protein>
<feature type="region of interest" description="Disordered" evidence="8">
    <location>
        <begin position="541"/>
        <end position="576"/>
    </location>
</feature>
<comment type="caution">
    <text evidence="11">The sequence shown here is derived from an EMBL/GenBank/DDBJ whole genome shotgun (WGS) entry which is preliminary data.</text>
</comment>
<dbReference type="InterPro" id="IPR036259">
    <property type="entry name" value="MFS_trans_sf"/>
</dbReference>
<dbReference type="AlphaFoldDB" id="A0AAV4BS93"/>
<evidence type="ECO:0000256" key="9">
    <source>
        <dbReference type="SAM" id="Phobius"/>
    </source>
</evidence>
<dbReference type="GO" id="GO:0005886">
    <property type="term" value="C:plasma membrane"/>
    <property type="evidence" value="ECO:0007669"/>
    <property type="project" value="UniProtKB-SubCell"/>
</dbReference>
<feature type="transmembrane region" description="Helical" evidence="9">
    <location>
        <begin position="182"/>
        <end position="204"/>
    </location>
</feature>
<dbReference type="PRINTS" id="PR00171">
    <property type="entry name" value="SUGRTRNSPORT"/>
</dbReference>
<evidence type="ECO:0000256" key="6">
    <source>
        <dbReference type="ARBA" id="ARBA00023136"/>
    </source>
</evidence>
<feature type="transmembrane region" description="Helical" evidence="9">
    <location>
        <begin position="246"/>
        <end position="267"/>
    </location>
</feature>
<dbReference type="PANTHER" id="PTHR23503:SF132">
    <property type="entry name" value="SOLUTE CARRIER FAMILY 2, FACILITATED GLUCOSE TRANSPORTER MEMBER 5-LIKE"/>
    <property type="match status" value="1"/>
</dbReference>
<dbReference type="Gene3D" id="1.20.1250.20">
    <property type="entry name" value="MFS general substrate transporter like domains"/>
    <property type="match status" value="2"/>
</dbReference>
<comment type="similarity">
    <text evidence="7">Belongs to the major facilitator superfamily. Sugar transporter (TC 2.A.1.1) family.</text>
</comment>
<feature type="transmembrane region" description="Helical" evidence="9">
    <location>
        <begin position="431"/>
        <end position="457"/>
    </location>
</feature>
<name>A0AAV4BS93_9GAST</name>
<dbReference type="FunFam" id="1.20.1250.20:FF:001511">
    <property type="entry name" value="Solute carrier family 2, facilitated glucose transporter member 5"/>
    <property type="match status" value="1"/>
</dbReference>
<reference evidence="11 12" key="1">
    <citation type="journal article" date="2021" name="Elife">
        <title>Chloroplast acquisition without the gene transfer in kleptoplastic sea slugs, Plakobranchus ocellatus.</title>
        <authorList>
            <person name="Maeda T."/>
            <person name="Takahashi S."/>
            <person name="Yoshida T."/>
            <person name="Shimamura S."/>
            <person name="Takaki Y."/>
            <person name="Nagai Y."/>
            <person name="Toyoda A."/>
            <person name="Suzuki Y."/>
            <person name="Arimoto A."/>
            <person name="Ishii H."/>
            <person name="Satoh N."/>
            <person name="Nishiyama T."/>
            <person name="Hasebe M."/>
            <person name="Maruyama T."/>
            <person name="Minagawa J."/>
            <person name="Obokata J."/>
            <person name="Shigenobu S."/>
        </authorList>
    </citation>
    <scope>NUCLEOTIDE SEQUENCE [LARGE SCALE GENOMIC DNA]</scope>
</reference>
<dbReference type="PANTHER" id="PTHR23503">
    <property type="entry name" value="SOLUTE CARRIER FAMILY 2"/>
    <property type="match status" value="1"/>
</dbReference>
<keyword evidence="5 9" id="KW-1133">Transmembrane helix</keyword>
<feature type="transmembrane region" description="Helical" evidence="9">
    <location>
        <begin position="469"/>
        <end position="488"/>
    </location>
</feature>
<evidence type="ECO:0000256" key="3">
    <source>
        <dbReference type="ARBA" id="ARBA00022475"/>
    </source>
</evidence>
<feature type="transmembrane region" description="Helical" evidence="9">
    <location>
        <begin position="123"/>
        <end position="144"/>
    </location>
</feature>
<evidence type="ECO:0000256" key="2">
    <source>
        <dbReference type="ARBA" id="ARBA00022448"/>
    </source>
</evidence>
<feature type="transmembrane region" description="Helical" evidence="9">
    <location>
        <begin position="399"/>
        <end position="419"/>
    </location>
</feature>
<keyword evidence="6 9" id="KW-0472">Membrane</keyword>
<dbReference type="InterPro" id="IPR005828">
    <property type="entry name" value="MFS_sugar_transport-like"/>
</dbReference>
<keyword evidence="12" id="KW-1185">Reference proteome</keyword>
<comment type="subcellular location">
    <subcellularLocation>
        <location evidence="1">Cell membrane</location>
        <topology evidence="1">Multi-pass membrane protein</topology>
    </subcellularLocation>
</comment>
<dbReference type="PROSITE" id="PS50850">
    <property type="entry name" value="MFS"/>
    <property type="match status" value="1"/>
</dbReference>
<evidence type="ECO:0000313" key="12">
    <source>
        <dbReference type="Proteomes" id="UP000735302"/>
    </source>
</evidence>
<feature type="compositionally biased region" description="Basic and acidic residues" evidence="8">
    <location>
        <begin position="567"/>
        <end position="576"/>
    </location>
</feature>
<feature type="transmembrane region" description="Helical" evidence="9">
    <location>
        <begin position="216"/>
        <end position="234"/>
    </location>
</feature>
<evidence type="ECO:0000256" key="8">
    <source>
        <dbReference type="SAM" id="MobiDB-lite"/>
    </source>
</evidence>
<dbReference type="GO" id="GO:1990539">
    <property type="term" value="P:fructose import across plasma membrane"/>
    <property type="evidence" value="ECO:0007669"/>
    <property type="project" value="UniProtKB-ARBA"/>
</dbReference>
<dbReference type="PROSITE" id="PS51257">
    <property type="entry name" value="PROKAR_LIPOPROTEIN"/>
    <property type="match status" value="1"/>
</dbReference>
<feature type="transmembrane region" description="Helical" evidence="9">
    <location>
        <begin position="156"/>
        <end position="176"/>
    </location>
</feature>
<dbReference type="Proteomes" id="UP000735302">
    <property type="component" value="Unassembled WGS sequence"/>
</dbReference>
<evidence type="ECO:0000256" key="7">
    <source>
        <dbReference type="RuleBase" id="RU003346"/>
    </source>
</evidence>